<evidence type="ECO:0000256" key="13">
    <source>
        <dbReference type="ARBA" id="ARBA00022989"/>
    </source>
</evidence>
<proteinExistence type="inferred from homology"/>
<dbReference type="Pfam" id="PF02434">
    <property type="entry name" value="Fringe"/>
    <property type="match status" value="1"/>
</dbReference>
<dbReference type="FunFam" id="3.90.550.50:FF:000017">
    <property type="entry name" value="Glycoprotein-N-acetylgalactosamine 3-beta-galactosyltransferase 1"/>
    <property type="match status" value="1"/>
</dbReference>
<keyword evidence="8" id="KW-0808">Transferase</keyword>
<evidence type="ECO:0000256" key="7">
    <source>
        <dbReference type="ARBA" id="ARBA00022676"/>
    </source>
</evidence>
<comment type="cofactor">
    <cofactor evidence="1">
        <name>Mn(2+)</name>
        <dbReference type="ChEBI" id="CHEBI:29035"/>
    </cofactor>
</comment>
<dbReference type="InterPro" id="IPR026050">
    <property type="entry name" value="C1GALT1/C1GALT1_chp1"/>
</dbReference>
<evidence type="ECO:0000256" key="11">
    <source>
        <dbReference type="ARBA" id="ARBA00022741"/>
    </source>
</evidence>
<comment type="subcellular location">
    <subcellularLocation>
        <location evidence="2">Membrane</location>
        <topology evidence="2">Single-pass type II membrane protein</topology>
    </subcellularLocation>
</comment>
<name>A0A9Q0S181_9DIPT</name>
<evidence type="ECO:0000256" key="9">
    <source>
        <dbReference type="ARBA" id="ARBA00022692"/>
    </source>
</evidence>
<keyword evidence="15" id="KW-1015">Disulfide bond</keyword>
<comment type="pathway">
    <text evidence="3">Protein modification; protein glycosylation.</text>
</comment>
<comment type="caution">
    <text evidence="24">The sequence shown here is derived from an EMBL/GenBank/DDBJ whole genome shotgun (WGS) entry which is preliminary data.</text>
</comment>
<evidence type="ECO:0000256" key="19">
    <source>
        <dbReference type="ARBA" id="ARBA00041226"/>
    </source>
</evidence>
<evidence type="ECO:0000313" key="24">
    <source>
        <dbReference type="EMBL" id="KAJ6640066.1"/>
    </source>
</evidence>
<keyword evidence="14" id="KW-0472">Membrane</keyword>
<reference evidence="24" key="1">
    <citation type="submission" date="2022-07" db="EMBL/GenBank/DDBJ databases">
        <authorList>
            <person name="Trinca V."/>
            <person name="Uliana J.V.C."/>
            <person name="Torres T.T."/>
            <person name="Ward R.J."/>
            <person name="Monesi N."/>
        </authorList>
    </citation>
    <scope>NUCLEOTIDE SEQUENCE</scope>
    <source>
        <strain evidence="24">HSMRA1968</strain>
        <tissue evidence="24">Whole embryos</tissue>
    </source>
</reference>
<organism evidence="24 25">
    <name type="scientific">Pseudolycoriella hygida</name>
    <dbReference type="NCBI Taxonomy" id="35572"/>
    <lineage>
        <taxon>Eukaryota</taxon>
        <taxon>Metazoa</taxon>
        <taxon>Ecdysozoa</taxon>
        <taxon>Arthropoda</taxon>
        <taxon>Hexapoda</taxon>
        <taxon>Insecta</taxon>
        <taxon>Pterygota</taxon>
        <taxon>Neoptera</taxon>
        <taxon>Endopterygota</taxon>
        <taxon>Diptera</taxon>
        <taxon>Nematocera</taxon>
        <taxon>Sciaroidea</taxon>
        <taxon>Sciaridae</taxon>
        <taxon>Pseudolycoriella</taxon>
    </lineage>
</organism>
<evidence type="ECO:0000313" key="25">
    <source>
        <dbReference type="Proteomes" id="UP001151699"/>
    </source>
</evidence>
<evidence type="ECO:0000256" key="14">
    <source>
        <dbReference type="ARBA" id="ARBA00023136"/>
    </source>
</evidence>
<keyword evidence="10" id="KW-0479">Metal-binding</keyword>
<keyword evidence="17" id="KW-0464">Manganese</keyword>
<dbReference type="GO" id="GO:0016020">
    <property type="term" value="C:membrane"/>
    <property type="evidence" value="ECO:0007669"/>
    <property type="project" value="UniProtKB-SubCell"/>
</dbReference>
<protein>
    <recommendedName>
        <fullName evidence="18">Glycoprotein-N-acetylgalactosamine 3-beta-galactosyltransferase 1</fullName>
        <ecNumber evidence="6">2.4.1.122</ecNumber>
    </recommendedName>
    <alternativeName>
        <fullName evidence="20">Core 1 O-glycan T-synthase</fullName>
    </alternativeName>
    <alternativeName>
        <fullName evidence="21">Core 1 UDP-galactose:N-acetylgalactosamine-alpha-R beta 1,3-galactosyltransferase 1</fullName>
    </alternativeName>
    <alternativeName>
        <fullName evidence="19">Core 1 beta1,3-galactosyltransferase 1</fullName>
    </alternativeName>
</protein>
<keyword evidence="12" id="KW-0735">Signal-anchor</keyword>
<evidence type="ECO:0000256" key="20">
    <source>
        <dbReference type="ARBA" id="ARBA00042009"/>
    </source>
</evidence>
<gene>
    <name evidence="24" type="primary">C1GalTA_2</name>
    <name evidence="24" type="ORF">Bhyg_12815</name>
</gene>
<dbReference type="EMBL" id="WJQU01000003">
    <property type="protein sequence ID" value="KAJ6640066.1"/>
    <property type="molecule type" value="Genomic_DNA"/>
</dbReference>
<evidence type="ECO:0000256" key="16">
    <source>
        <dbReference type="ARBA" id="ARBA00023180"/>
    </source>
</evidence>
<evidence type="ECO:0000256" key="3">
    <source>
        <dbReference type="ARBA" id="ARBA00004922"/>
    </source>
</evidence>
<evidence type="ECO:0000256" key="22">
    <source>
        <dbReference type="ARBA" id="ARBA00059245"/>
    </source>
</evidence>
<evidence type="ECO:0000256" key="5">
    <source>
        <dbReference type="ARBA" id="ARBA00011748"/>
    </source>
</evidence>
<evidence type="ECO:0000256" key="8">
    <source>
        <dbReference type="ARBA" id="ARBA00022679"/>
    </source>
</evidence>
<dbReference type="AlphaFoldDB" id="A0A9Q0S181"/>
<dbReference type="Proteomes" id="UP001151699">
    <property type="component" value="Chromosome X"/>
</dbReference>
<dbReference type="Gene3D" id="3.90.550.50">
    <property type="match status" value="1"/>
</dbReference>
<dbReference type="EC" id="2.4.1.122" evidence="6"/>
<evidence type="ECO:0000256" key="2">
    <source>
        <dbReference type="ARBA" id="ARBA00004606"/>
    </source>
</evidence>
<evidence type="ECO:0000256" key="21">
    <source>
        <dbReference type="ARBA" id="ARBA00043065"/>
    </source>
</evidence>
<evidence type="ECO:0000256" key="15">
    <source>
        <dbReference type="ARBA" id="ARBA00023157"/>
    </source>
</evidence>
<comment type="function">
    <text evidence="22">Glycosyltransferase that generates the core 1 O-glycan Gal-beta1-3GalNAc-alpha1-Ser/Thr (T antigen), which is a precursor for many extended O-glycans in glycoproteins.</text>
</comment>
<keyword evidence="16" id="KW-0325">Glycoprotein</keyword>
<keyword evidence="11" id="KW-0547">Nucleotide-binding</keyword>
<keyword evidence="9" id="KW-0812">Transmembrane</keyword>
<keyword evidence="7" id="KW-0328">Glycosyltransferase</keyword>
<feature type="domain" description="Fringe-like glycosyltransferase" evidence="23">
    <location>
        <begin position="98"/>
        <end position="267"/>
    </location>
</feature>
<dbReference type="GO" id="GO:0030145">
    <property type="term" value="F:manganese ion binding"/>
    <property type="evidence" value="ECO:0007669"/>
    <property type="project" value="UniProtKB-ARBA"/>
</dbReference>
<dbReference type="PANTHER" id="PTHR23033:SF14">
    <property type="entry name" value="GLYCOPROTEIN-N-ACETYLGALACTOSAMINE 3-BETA-GALACTOSYLTRANSFERASE 1-RELATED"/>
    <property type="match status" value="1"/>
</dbReference>
<evidence type="ECO:0000256" key="6">
    <source>
        <dbReference type="ARBA" id="ARBA00012557"/>
    </source>
</evidence>
<evidence type="ECO:0000256" key="18">
    <source>
        <dbReference type="ARBA" id="ARBA00040898"/>
    </source>
</evidence>
<dbReference type="GO" id="GO:0000166">
    <property type="term" value="F:nucleotide binding"/>
    <property type="evidence" value="ECO:0007669"/>
    <property type="project" value="UniProtKB-KW"/>
</dbReference>
<keyword evidence="25" id="KW-1185">Reference proteome</keyword>
<dbReference type="GO" id="GO:0016263">
    <property type="term" value="F:glycoprotein-N-acetylgalactosamine 3-beta-galactosyltransferase activity"/>
    <property type="evidence" value="ECO:0007669"/>
    <property type="project" value="UniProtKB-EC"/>
</dbReference>
<comment type="similarity">
    <text evidence="4">Belongs to the glycosyltransferase 31 family. Beta3-Gal-T subfamily.</text>
</comment>
<evidence type="ECO:0000256" key="4">
    <source>
        <dbReference type="ARBA" id="ARBA00006462"/>
    </source>
</evidence>
<evidence type="ECO:0000256" key="1">
    <source>
        <dbReference type="ARBA" id="ARBA00001936"/>
    </source>
</evidence>
<evidence type="ECO:0000256" key="12">
    <source>
        <dbReference type="ARBA" id="ARBA00022968"/>
    </source>
</evidence>
<evidence type="ECO:0000256" key="10">
    <source>
        <dbReference type="ARBA" id="ARBA00022723"/>
    </source>
</evidence>
<dbReference type="OrthoDB" id="414175at2759"/>
<evidence type="ECO:0000259" key="23">
    <source>
        <dbReference type="Pfam" id="PF02434"/>
    </source>
</evidence>
<keyword evidence="13" id="KW-1133">Transmembrane helix</keyword>
<evidence type="ECO:0000256" key="17">
    <source>
        <dbReference type="ARBA" id="ARBA00023211"/>
    </source>
</evidence>
<dbReference type="InterPro" id="IPR003378">
    <property type="entry name" value="Fringe-like_glycosylTrfase"/>
</dbReference>
<sequence length="364" mass="41785">MFFNRSTLHRTSLQQLIRGNALQCSPLTLFISSSFLRIRIKNAGGVILGLAAGFLISYLTNPNKWLQLKENSGSVFRENHNMDDFTVANQLRNEVKVLCLILTTANNHQTRALHVKNTWGRRCNKLLFMSDKEDKDLDTVGLNVTHDHAHLWGKTKLSFEYIYKYHVNDYDWFLKADDDTYVIVENLRYMLQRHSPESPIYFGNQFQITTPFHQIYMSGGAGYVLSREAVKRFVEKAIPNKKICVSGTEGPEDLILGFCLSNVNVTAVDTRDHMGRGTFFPFEPAAHLVPGSNIDPDYWYIKYSVHGVHYGLQCCSDNAISFHYVKPADMYLFDYLIYSLHPYGIIKYPQFPHKSAVEQNTTKS</sequence>
<comment type="subunit">
    <text evidence="5">Homodimer; disulfide-linked.</text>
</comment>
<accession>A0A9Q0S181</accession>
<dbReference type="PANTHER" id="PTHR23033">
    <property type="entry name" value="BETA1,3-GALACTOSYLTRANSFERASE"/>
    <property type="match status" value="1"/>
</dbReference>